<keyword evidence="4" id="KW-1185">Reference proteome</keyword>
<feature type="transmembrane region" description="Helical" evidence="2">
    <location>
        <begin position="138"/>
        <end position="157"/>
    </location>
</feature>
<keyword evidence="2" id="KW-0472">Membrane</keyword>
<protein>
    <submittedName>
        <fullName evidence="3">Bacterial membrane protein YfhO</fullName>
    </submittedName>
</protein>
<feature type="transmembrane region" description="Helical" evidence="2">
    <location>
        <begin position="407"/>
        <end position="430"/>
    </location>
</feature>
<dbReference type="Proteomes" id="UP000010798">
    <property type="component" value="Chromosome"/>
</dbReference>
<feature type="transmembrane region" description="Helical" evidence="2">
    <location>
        <begin position="111"/>
        <end position="131"/>
    </location>
</feature>
<dbReference type="PANTHER" id="PTHR38454">
    <property type="entry name" value="INTEGRAL MEMBRANE PROTEIN-RELATED"/>
    <property type="match status" value="1"/>
</dbReference>
<organism evidence="3 4">
    <name type="scientific">Singulisphaera acidiphila (strain ATCC BAA-1392 / DSM 18658 / VKM B-2454 / MOB10)</name>
    <dbReference type="NCBI Taxonomy" id="886293"/>
    <lineage>
        <taxon>Bacteria</taxon>
        <taxon>Pseudomonadati</taxon>
        <taxon>Planctomycetota</taxon>
        <taxon>Planctomycetia</taxon>
        <taxon>Isosphaerales</taxon>
        <taxon>Isosphaeraceae</taxon>
        <taxon>Singulisphaera</taxon>
    </lineage>
</organism>
<gene>
    <name evidence="3" type="ordered locus">Sinac_2627</name>
</gene>
<dbReference type="KEGG" id="saci:Sinac_2627"/>
<dbReference type="InterPro" id="IPR018580">
    <property type="entry name" value="Uncharacterised_YfhO"/>
</dbReference>
<keyword evidence="2" id="KW-1133">Transmembrane helix</keyword>
<evidence type="ECO:0000313" key="4">
    <source>
        <dbReference type="Proteomes" id="UP000010798"/>
    </source>
</evidence>
<feature type="transmembrane region" description="Helical" evidence="2">
    <location>
        <begin position="336"/>
        <end position="356"/>
    </location>
</feature>
<sequence>MTLTSADDVSTWHPERRPWGVGDVVALLVWTTAIAGFFWDAVSLQKALFFFDITEINFPYRDFFARELRAGRFSRWCPGLYCGFPLYSESQAGYLHPLKYLLYPWLPTWQAFNLDTILSIWLTGIGTYGWLRRHVGAAGALAGAGVFGLGGFVWAHLVHTSMINSLTSVPFIMWALEAAWERGRGWPIVLGALALACQVFAGHMQDTILTSELIALYGLYRAATERSRRSRFAALGMAVGLIALAGAIASVQGLPSKELHSRSPRSGGLTWEELTYGSWHPELLPTLILREAYGTLSRDTDWMDGFYPYHEMNAYLGAIAFALAVVGAAAYRDRWVAFWVILAGLGGILMLGRFTFLFDFAHRIPIIGSGRIPVRYHLWVSLAVAALTAVGVDRLSRPGTVRLRPALLTIGILIAVSIPILVYAYTPIWSQPTRWRYPYHLTRFRWLGEQIRFGVVRTSLLIFAAWAVAALATRAKSPVLRSRLVAILPALILADLLGAHFSDVPTITPKYWTDPPESARLLKADPNFIRLFGIAKRASNEPGYASEPVDFLSVRDTLDWSLPPVWGLATARGETPMLPRRLLEFTDHVLPADGRFNLQSVTHLVTAMPNVEGWGKGTPAGSAFIYRNPTVLPRARLMGRPIYVESETAAISALDQFKPLLRDRLVIEDPTHPLPVDAPVSGTATITRELPERIEIQTESKGPAFLVLADTFDPGWSATIDGREAPIRPAYVAFRAVFVPAGAHTVLFRYQPAGFTLGLTITGLGLLMGMALLFWRLPLTLEPEHRTLDWPRAWPIAGLVALVLIVILSSFELQGAKLPAPHPRWARSFHRFTWGAGIEAINPPRGKNEAPQRFGAPQP</sequence>
<reference evidence="3 4" key="1">
    <citation type="submission" date="2012-02" db="EMBL/GenBank/DDBJ databases">
        <title>Complete sequence of chromosome of Singulisphaera acidiphila DSM 18658.</title>
        <authorList>
            <consortium name="US DOE Joint Genome Institute (JGI-PGF)"/>
            <person name="Lucas S."/>
            <person name="Copeland A."/>
            <person name="Lapidus A."/>
            <person name="Glavina del Rio T."/>
            <person name="Dalin E."/>
            <person name="Tice H."/>
            <person name="Bruce D."/>
            <person name="Goodwin L."/>
            <person name="Pitluck S."/>
            <person name="Peters L."/>
            <person name="Ovchinnikova G."/>
            <person name="Chertkov O."/>
            <person name="Kyrpides N."/>
            <person name="Mavromatis K."/>
            <person name="Ivanova N."/>
            <person name="Brettin T."/>
            <person name="Detter J.C."/>
            <person name="Han C."/>
            <person name="Larimer F."/>
            <person name="Land M."/>
            <person name="Hauser L."/>
            <person name="Markowitz V."/>
            <person name="Cheng J.-F."/>
            <person name="Hugenholtz P."/>
            <person name="Woyke T."/>
            <person name="Wu D."/>
            <person name="Tindall B."/>
            <person name="Pomrenke H."/>
            <person name="Brambilla E."/>
            <person name="Klenk H.-P."/>
            <person name="Eisen J.A."/>
        </authorList>
    </citation>
    <scope>NUCLEOTIDE SEQUENCE [LARGE SCALE GENOMIC DNA]</scope>
    <source>
        <strain evidence="4">ATCC BAA-1392 / DSM 18658 / VKM B-2454 / MOB10</strain>
    </source>
</reference>
<dbReference type="eggNOG" id="COG5617">
    <property type="taxonomic scope" value="Bacteria"/>
</dbReference>
<evidence type="ECO:0000256" key="1">
    <source>
        <dbReference type="SAM" id="MobiDB-lite"/>
    </source>
</evidence>
<evidence type="ECO:0000256" key="2">
    <source>
        <dbReference type="SAM" id="Phobius"/>
    </source>
</evidence>
<feature type="transmembrane region" description="Helical" evidence="2">
    <location>
        <begin position="755"/>
        <end position="774"/>
    </location>
</feature>
<feature type="transmembrane region" description="Helical" evidence="2">
    <location>
        <begin position="376"/>
        <end position="395"/>
    </location>
</feature>
<dbReference type="STRING" id="886293.Sinac_2627"/>
<dbReference type="RefSeq" id="WP_015246081.1">
    <property type="nucleotide sequence ID" value="NC_019892.1"/>
</dbReference>
<feature type="transmembrane region" description="Helical" evidence="2">
    <location>
        <begin position="232"/>
        <end position="254"/>
    </location>
</feature>
<dbReference type="Pfam" id="PF09586">
    <property type="entry name" value="YfhO"/>
    <property type="match status" value="1"/>
</dbReference>
<dbReference type="AlphaFoldDB" id="L0DC28"/>
<proteinExistence type="predicted"/>
<keyword evidence="2" id="KW-0812">Transmembrane</keyword>
<feature type="transmembrane region" description="Helical" evidence="2">
    <location>
        <begin position="312"/>
        <end position="331"/>
    </location>
</feature>
<feature type="transmembrane region" description="Helical" evidence="2">
    <location>
        <begin position="794"/>
        <end position="813"/>
    </location>
</feature>
<dbReference type="OrthoDB" id="9772884at2"/>
<evidence type="ECO:0000313" key="3">
    <source>
        <dbReference type="EMBL" id="AGA26929.1"/>
    </source>
</evidence>
<feature type="transmembrane region" description="Helical" evidence="2">
    <location>
        <begin position="188"/>
        <end position="220"/>
    </location>
</feature>
<feature type="region of interest" description="Disordered" evidence="1">
    <location>
        <begin position="840"/>
        <end position="859"/>
    </location>
</feature>
<feature type="transmembrane region" description="Helical" evidence="2">
    <location>
        <begin position="450"/>
        <end position="472"/>
    </location>
</feature>
<dbReference type="HOGENOM" id="CLU_008305_0_0_0"/>
<dbReference type="eggNOG" id="COG4485">
    <property type="taxonomic scope" value="Bacteria"/>
</dbReference>
<feature type="transmembrane region" description="Helical" evidence="2">
    <location>
        <begin position="21"/>
        <end position="39"/>
    </location>
</feature>
<name>L0DC28_SINAD</name>
<dbReference type="EMBL" id="CP003364">
    <property type="protein sequence ID" value="AGA26929.1"/>
    <property type="molecule type" value="Genomic_DNA"/>
</dbReference>
<accession>L0DC28</accession>
<dbReference type="PANTHER" id="PTHR38454:SF1">
    <property type="entry name" value="INTEGRAL MEMBRANE PROTEIN"/>
    <property type="match status" value="1"/>
</dbReference>